<protein>
    <submittedName>
        <fullName evidence="1">Ornithine cyclodeaminase</fullName>
        <ecNumber evidence="1">4.3.1.12</ecNumber>
    </submittedName>
</protein>
<comment type="caution">
    <text evidence="1">The sequence shown here is derived from an EMBL/GenBank/DDBJ whole genome shotgun (WGS) entry which is preliminary data.</text>
</comment>
<reference evidence="1 2" key="1">
    <citation type="submission" date="2020-07" db="EMBL/GenBank/DDBJ databases">
        <title>Sequencing the genomes of 1000 actinobacteria strains.</title>
        <authorList>
            <person name="Klenk H.-P."/>
        </authorList>
    </citation>
    <scope>NUCLEOTIDE SEQUENCE [LARGE SCALE GENOMIC DNA]</scope>
    <source>
        <strain evidence="1 2">DSM 23737</strain>
    </source>
</reference>
<proteinExistence type="predicted"/>
<dbReference type="PIRSF" id="PIRSF001439">
    <property type="entry name" value="CryM"/>
    <property type="match status" value="1"/>
</dbReference>
<dbReference type="PANTHER" id="PTHR13812:SF19">
    <property type="entry name" value="KETIMINE REDUCTASE MU-CRYSTALLIN"/>
    <property type="match status" value="1"/>
</dbReference>
<organism evidence="1 2">
    <name type="scientific">Alpinimonas psychrophila</name>
    <dbReference type="NCBI Taxonomy" id="748908"/>
    <lineage>
        <taxon>Bacteria</taxon>
        <taxon>Bacillati</taxon>
        <taxon>Actinomycetota</taxon>
        <taxon>Actinomycetes</taxon>
        <taxon>Micrococcales</taxon>
        <taxon>Microbacteriaceae</taxon>
        <taxon>Alpinimonas</taxon>
    </lineage>
</organism>
<keyword evidence="1" id="KW-0456">Lyase</keyword>
<dbReference type="InterPro" id="IPR023401">
    <property type="entry name" value="ODC_N"/>
</dbReference>
<dbReference type="GO" id="GO:0008473">
    <property type="term" value="F:ornithine cyclodeaminase activity"/>
    <property type="evidence" value="ECO:0007669"/>
    <property type="project" value="UniProtKB-EC"/>
</dbReference>
<accession>A0A7W3PPS7</accession>
<dbReference type="Gene3D" id="3.30.1780.10">
    <property type="entry name" value="ornithine cyclodeaminase, domain 1"/>
    <property type="match status" value="1"/>
</dbReference>
<evidence type="ECO:0000313" key="2">
    <source>
        <dbReference type="Proteomes" id="UP000524237"/>
    </source>
</evidence>
<name>A0A7W3PPS7_9MICO</name>
<dbReference type="Proteomes" id="UP000524237">
    <property type="component" value="Unassembled WGS sequence"/>
</dbReference>
<dbReference type="SUPFAM" id="SSF51735">
    <property type="entry name" value="NAD(P)-binding Rossmann-fold domains"/>
    <property type="match status" value="1"/>
</dbReference>
<dbReference type="GO" id="GO:0005737">
    <property type="term" value="C:cytoplasm"/>
    <property type="evidence" value="ECO:0007669"/>
    <property type="project" value="TreeGrafter"/>
</dbReference>
<dbReference type="InterPro" id="IPR003462">
    <property type="entry name" value="ODC_Mu_crystall"/>
</dbReference>
<dbReference type="Pfam" id="PF02423">
    <property type="entry name" value="OCD_Mu_crystall"/>
    <property type="match status" value="1"/>
</dbReference>
<dbReference type="AlphaFoldDB" id="A0A7W3PPS7"/>
<dbReference type="RefSeq" id="WP_182485065.1">
    <property type="nucleotide sequence ID" value="NZ_JACGWU010000006.1"/>
</dbReference>
<dbReference type="Gene3D" id="3.40.50.720">
    <property type="entry name" value="NAD(P)-binding Rossmann-like Domain"/>
    <property type="match status" value="1"/>
</dbReference>
<keyword evidence="2" id="KW-1185">Reference proteome</keyword>
<evidence type="ECO:0000313" key="1">
    <source>
        <dbReference type="EMBL" id="MBA8829636.1"/>
    </source>
</evidence>
<dbReference type="EMBL" id="JACGWU010000006">
    <property type="protein sequence ID" value="MBA8829636.1"/>
    <property type="molecule type" value="Genomic_DNA"/>
</dbReference>
<dbReference type="PANTHER" id="PTHR13812">
    <property type="entry name" value="KETIMINE REDUCTASE MU-CRYSTALLIN"/>
    <property type="match status" value="1"/>
</dbReference>
<sequence>MSSILEITGADIQRLVSPQDAVDALTELLCSDFDPSDDLHRASFALPFGSFLIMPSAAGDFAGIKIVTVSPDDPQRMAPRIQASYNLYDAWTLTQIALLDGTELTTLRTPAVSMLAIRPFLASLPATVTVIIFGAGPQGQGHALALRAELATHELVANITFVTRVTSVDDIANLLPKADIVICATTSKKPLFDSSLLKNNVIIVAVGSHDPDAREVDAALCRRAHVIVEDRAAALREAGDIIHSIAEGAITKAQLIPLKQLVLRPESILRDRPVFFKSLGMSWEDLAVASAIYTAHGKALSDSSD</sequence>
<dbReference type="EC" id="4.3.1.12" evidence="1"/>
<dbReference type="InterPro" id="IPR036291">
    <property type="entry name" value="NAD(P)-bd_dom_sf"/>
</dbReference>
<gene>
    <name evidence="1" type="ORF">FB555_001752</name>
</gene>